<protein>
    <submittedName>
        <fullName evidence="1">Uncharacterized protein</fullName>
    </submittedName>
</protein>
<evidence type="ECO:0000313" key="2">
    <source>
        <dbReference type="Proteomes" id="UP001143910"/>
    </source>
</evidence>
<comment type="caution">
    <text evidence="1">The sequence shown here is derived from an EMBL/GenBank/DDBJ whole genome shotgun (WGS) entry which is preliminary data.</text>
</comment>
<accession>A0ACC1MJB9</accession>
<dbReference type="Proteomes" id="UP001143910">
    <property type="component" value="Unassembled WGS sequence"/>
</dbReference>
<proteinExistence type="predicted"/>
<evidence type="ECO:0000313" key="1">
    <source>
        <dbReference type="EMBL" id="KAJ2966333.1"/>
    </source>
</evidence>
<organism evidence="1 2">
    <name type="scientific">Zarea fungicola</name>
    <dbReference type="NCBI Taxonomy" id="93591"/>
    <lineage>
        <taxon>Eukaryota</taxon>
        <taxon>Fungi</taxon>
        <taxon>Dikarya</taxon>
        <taxon>Ascomycota</taxon>
        <taxon>Pezizomycotina</taxon>
        <taxon>Sordariomycetes</taxon>
        <taxon>Hypocreomycetidae</taxon>
        <taxon>Hypocreales</taxon>
        <taxon>Cordycipitaceae</taxon>
        <taxon>Zarea</taxon>
    </lineage>
</organism>
<name>A0ACC1MJB9_9HYPO</name>
<keyword evidence="2" id="KW-1185">Reference proteome</keyword>
<reference evidence="1" key="1">
    <citation type="submission" date="2022-08" db="EMBL/GenBank/DDBJ databases">
        <title>Genome Sequence of Lecanicillium fungicola.</title>
        <authorList>
            <person name="Buettner E."/>
        </authorList>
    </citation>
    <scope>NUCLEOTIDE SEQUENCE</scope>
    <source>
        <strain evidence="1">Babe33</strain>
    </source>
</reference>
<gene>
    <name evidence="1" type="ORF">NQ176_g10201</name>
</gene>
<sequence length="204" mass="21778">MVKFTCTNAALFCCQAALAFAQGDSDGSRPVAAIDTGLLIGTTTTDPSLNYNVNNFLGIPFAKPPVRWQLAEKPESWQGVRDASQFGNACHQRLNSPGTNDALLEKFFNNPPASVPDSEDCLYLNVYVPKPPPLPRLQSSTTGKPVMFWIHGGSDAGGTAALPIYNATGLAGNQDVIVVTTNYRLNVFGFPGSPDLPKSVQNFG</sequence>
<dbReference type="EMBL" id="JANJQO010002662">
    <property type="protein sequence ID" value="KAJ2966333.1"/>
    <property type="molecule type" value="Genomic_DNA"/>
</dbReference>